<gene>
    <name evidence="1" type="ORF">GJ744_010036</name>
</gene>
<keyword evidence="2" id="KW-1185">Reference proteome</keyword>
<dbReference type="AlphaFoldDB" id="A0A8H7AHB7"/>
<dbReference type="EMBL" id="JAACFV010000062">
    <property type="protein sequence ID" value="KAF7507872.1"/>
    <property type="molecule type" value="Genomic_DNA"/>
</dbReference>
<sequence>MIWLHALRSRHTAISDSFITVPGIETLTESQRIAVCKKTEQRLISDHLDADALQLRLQLVHTFLNYLFTY</sequence>
<dbReference type="Proteomes" id="UP000606974">
    <property type="component" value="Unassembled WGS sequence"/>
</dbReference>
<comment type="caution">
    <text evidence="1">The sequence shown here is derived from an EMBL/GenBank/DDBJ whole genome shotgun (WGS) entry which is preliminary data.</text>
</comment>
<accession>A0A8H7AHB7</accession>
<protein>
    <submittedName>
        <fullName evidence="1">Uncharacterized protein</fullName>
    </submittedName>
</protein>
<proteinExistence type="predicted"/>
<name>A0A8H7AHB7_9EURO</name>
<evidence type="ECO:0000313" key="1">
    <source>
        <dbReference type="EMBL" id="KAF7507872.1"/>
    </source>
</evidence>
<reference evidence="1" key="1">
    <citation type="submission" date="2020-02" db="EMBL/GenBank/DDBJ databases">
        <authorList>
            <person name="Palmer J.M."/>
        </authorList>
    </citation>
    <scope>NUCLEOTIDE SEQUENCE</scope>
    <source>
        <strain evidence="1">EPUS1.4</strain>
        <tissue evidence="1">Thallus</tissue>
    </source>
</reference>
<organism evidence="1 2">
    <name type="scientific">Endocarpon pusillum</name>
    <dbReference type="NCBI Taxonomy" id="364733"/>
    <lineage>
        <taxon>Eukaryota</taxon>
        <taxon>Fungi</taxon>
        <taxon>Dikarya</taxon>
        <taxon>Ascomycota</taxon>
        <taxon>Pezizomycotina</taxon>
        <taxon>Eurotiomycetes</taxon>
        <taxon>Chaetothyriomycetidae</taxon>
        <taxon>Verrucariales</taxon>
        <taxon>Verrucariaceae</taxon>
        <taxon>Endocarpon</taxon>
    </lineage>
</organism>
<evidence type="ECO:0000313" key="2">
    <source>
        <dbReference type="Proteomes" id="UP000606974"/>
    </source>
</evidence>